<organism evidence="1 2">
    <name type="scientific">Saccharothrix lopnurensis</name>
    <dbReference type="NCBI Taxonomy" id="1670621"/>
    <lineage>
        <taxon>Bacteria</taxon>
        <taxon>Bacillati</taxon>
        <taxon>Actinomycetota</taxon>
        <taxon>Actinomycetes</taxon>
        <taxon>Pseudonocardiales</taxon>
        <taxon>Pseudonocardiaceae</taxon>
        <taxon>Saccharothrix</taxon>
    </lineage>
</organism>
<gene>
    <name evidence="1" type="ORF">ACFP3R_10680</name>
</gene>
<dbReference type="EMBL" id="JBHSQO010000008">
    <property type="protein sequence ID" value="MFC6089737.1"/>
    <property type="molecule type" value="Genomic_DNA"/>
</dbReference>
<sequence>MAADGIETRLGRRIVSELAPDEMALFEQTWQVLGRNPGRRSRRREEPLGFGLPEAGEVMITAIASGVVLAVVKDLSKDFGSWSGRILARVFRRKAKALPELPLQLSPARMQEIRAVAYRRARKLGMSDAKANALADALISELVTGEGRS</sequence>
<protein>
    <submittedName>
        <fullName evidence="1">Uncharacterized protein</fullName>
    </submittedName>
</protein>
<keyword evidence="2" id="KW-1185">Reference proteome</keyword>
<reference evidence="2" key="1">
    <citation type="journal article" date="2019" name="Int. J. Syst. Evol. Microbiol.">
        <title>The Global Catalogue of Microorganisms (GCM) 10K type strain sequencing project: providing services to taxonomists for standard genome sequencing and annotation.</title>
        <authorList>
            <consortium name="The Broad Institute Genomics Platform"/>
            <consortium name="The Broad Institute Genome Sequencing Center for Infectious Disease"/>
            <person name="Wu L."/>
            <person name="Ma J."/>
        </authorList>
    </citation>
    <scope>NUCLEOTIDE SEQUENCE [LARGE SCALE GENOMIC DNA]</scope>
    <source>
        <strain evidence="2">CGMCC 4.7246</strain>
    </source>
</reference>
<accession>A0ABW1P4Z5</accession>
<name>A0ABW1P4Z5_9PSEU</name>
<proteinExistence type="predicted"/>
<evidence type="ECO:0000313" key="2">
    <source>
        <dbReference type="Proteomes" id="UP001596220"/>
    </source>
</evidence>
<dbReference type="Proteomes" id="UP001596220">
    <property type="component" value="Unassembled WGS sequence"/>
</dbReference>
<evidence type="ECO:0000313" key="1">
    <source>
        <dbReference type="EMBL" id="MFC6089737.1"/>
    </source>
</evidence>
<comment type="caution">
    <text evidence="1">The sequence shown here is derived from an EMBL/GenBank/DDBJ whole genome shotgun (WGS) entry which is preliminary data.</text>
</comment>
<dbReference type="RefSeq" id="WP_380635114.1">
    <property type="nucleotide sequence ID" value="NZ_JBHSQO010000008.1"/>
</dbReference>